<dbReference type="PANTHER" id="PTHR30032">
    <property type="entry name" value="N-ACETYLMURAMOYL-L-ALANINE AMIDASE-RELATED"/>
    <property type="match status" value="1"/>
</dbReference>
<evidence type="ECO:0000259" key="2">
    <source>
        <dbReference type="Pfam" id="PF08486"/>
    </source>
</evidence>
<reference evidence="3" key="2">
    <citation type="submission" date="2021-04" db="EMBL/GenBank/DDBJ databases">
        <authorList>
            <person name="Gilroy R."/>
        </authorList>
    </citation>
    <scope>NUCLEOTIDE SEQUENCE</scope>
    <source>
        <strain evidence="3">CHK169-2315</strain>
    </source>
</reference>
<dbReference type="InterPro" id="IPR051922">
    <property type="entry name" value="Bact_Sporulation_Assoc"/>
</dbReference>
<dbReference type="AlphaFoldDB" id="A0A9D1PN01"/>
<dbReference type="PANTHER" id="PTHR30032:SF4">
    <property type="entry name" value="AMIDASE ENHANCER"/>
    <property type="match status" value="1"/>
</dbReference>
<gene>
    <name evidence="3" type="primary">spoIID</name>
    <name evidence="3" type="ORF">H9895_04615</name>
</gene>
<feature type="domain" description="Sporulation stage II protein D amidase enhancer LytB N-terminal" evidence="2">
    <location>
        <begin position="63"/>
        <end position="162"/>
    </location>
</feature>
<feature type="transmembrane region" description="Helical" evidence="1">
    <location>
        <begin position="9"/>
        <end position="30"/>
    </location>
</feature>
<sequence>MKQTKWKKYIVYIAFSLFIIVFIPTIVVNFSKENGVHKESNITEETENTEEGEPSFFVQVEREATGEIETVPIEEYVISVVAAEMPADFNLEALKAQAVAARTYVVQQMIQQGEDIVMTDTTAHQVYKNREELKEHFGGSYEEKMKKIEQAAMATAGEVITYNNEPITPTFFSMSNGYTEAAKNYWGNDLPYLQVVESKWEESLPNFTEQKVFTLEEMNNALQLNHNGGEVPIYVKRTESNRVETLKIGEVAFSGKEIREKLQLRSNDFSVKQKGDHFIFTTKGFGHGVGMSQYGANFMAEEGKNYQDILAYYYKDVHIEALQDTAPSLVSN</sequence>
<evidence type="ECO:0000313" key="3">
    <source>
        <dbReference type="EMBL" id="HIV74348.1"/>
    </source>
</evidence>
<reference evidence="3" key="1">
    <citation type="journal article" date="2021" name="PeerJ">
        <title>Extensive microbial diversity within the chicken gut microbiome revealed by metagenomics and culture.</title>
        <authorList>
            <person name="Gilroy R."/>
            <person name="Ravi A."/>
            <person name="Getino M."/>
            <person name="Pursley I."/>
            <person name="Horton D.L."/>
            <person name="Alikhan N.F."/>
            <person name="Baker D."/>
            <person name="Gharbi K."/>
            <person name="Hall N."/>
            <person name="Watson M."/>
            <person name="Adriaenssens E.M."/>
            <person name="Foster-Nyarko E."/>
            <person name="Jarju S."/>
            <person name="Secka A."/>
            <person name="Antonio M."/>
            <person name="Oren A."/>
            <person name="Chaudhuri R.R."/>
            <person name="La Ragione R."/>
            <person name="Hildebrand F."/>
            <person name="Pallen M.J."/>
        </authorList>
    </citation>
    <scope>NUCLEOTIDE SEQUENCE</scope>
    <source>
        <strain evidence="3">CHK169-2315</strain>
    </source>
</reference>
<dbReference type="InterPro" id="IPR013486">
    <property type="entry name" value="SpoIID/LytB"/>
</dbReference>
<dbReference type="InterPro" id="IPR014225">
    <property type="entry name" value="Spore_II_D_firmicutes"/>
</dbReference>
<protein>
    <submittedName>
        <fullName evidence="3">Stage II sporulation protein D</fullName>
    </submittedName>
</protein>
<comment type="caution">
    <text evidence="3">The sequence shown here is derived from an EMBL/GenBank/DDBJ whole genome shotgun (WGS) entry which is preliminary data.</text>
</comment>
<keyword evidence="1" id="KW-0812">Transmembrane</keyword>
<dbReference type="Pfam" id="PF08486">
    <property type="entry name" value="SpoIID"/>
    <property type="match status" value="1"/>
</dbReference>
<dbReference type="GO" id="GO:0030435">
    <property type="term" value="P:sporulation resulting in formation of a cellular spore"/>
    <property type="evidence" value="ECO:0007669"/>
    <property type="project" value="InterPro"/>
</dbReference>
<evidence type="ECO:0000256" key="1">
    <source>
        <dbReference type="SAM" id="Phobius"/>
    </source>
</evidence>
<dbReference type="GO" id="GO:0030288">
    <property type="term" value="C:outer membrane-bounded periplasmic space"/>
    <property type="evidence" value="ECO:0007669"/>
    <property type="project" value="TreeGrafter"/>
</dbReference>
<name>A0A9D1PN01_9BACI</name>
<dbReference type="Proteomes" id="UP000823937">
    <property type="component" value="Unassembled WGS sequence"/>
</dbReference>
<accession>A0A9D1PN01</accession>
<evidence type="ECO:0000313" key="4">
    <source>
        <dbReference type="Proteomes" id="UP000823937"/>
    </source>
</evidence>
<organism evidence="3 4">
    <name type="scientific">Candidatus Pseudogracilibacillus intestinigallinarum</name>
    <dbReference type="NCBI Taxonomy" id="2838742"/>
    <lineage>
        <taxon>Bacteria</taxon>
        <taxon>Bacillati</taxon>
        <taxon>Bacillota</taxon>
        <taxon>Bacilli</taxon>
        <taxon>Bacillales</taxon>
        <taxon>Bacillaceae</taxon>
        <taxon>Pseudogracilibacillus</taxon>
    </lineage>
</organism>
<dbReference type="EMBL" id="DXHX01000066">
    <property type="protein sequence ID" value="HIV74348.1"/>
    <property type="molecule type" value="Genomic_DNA"/>
</dbReference>
<dbReference type="NCBIfam" id="TIGR02870">
    <property type="entry name" value="spore_II_D"/>
    <property type="match status" value="1"/>
</dbReference>
<dbReference type="InterPro" id="IPR013693">
    <property type="entry name" value="SpoIID/LytB_N"/>
</dbReference>
<dbReference type="NCBIfam" id="TIGR02669">
    <property type="entry name" value="SpoIID_LytB"/>
    <property type="match status" value="1"/>
</dbReference>
<keyword evidence="1" id="KW-1133">Transmembrane helix</keyword>
<proteinExistence type="predicted"/>
<keyword evidence="1" id="KW-0472">Membrane</keyword>